<dbReference type="OrthoDB" id="6084525at2759"/>
<dbReference type="Proteomes" id="UP000784294">
    <property type="component" value="Unassembled WGS sequence"/>
</dbReference>
<organism evidence="1 2">
    <name type="scientific">Protopolystoma xenopodis</name>
    <dbReference type="NCBI Taxonomy" id="117903"/>
    <lineage>
        <taxon>Eukaryota</taxon>
        <taxon>Metazoa</taxon>
        <taxon>Spiralia</taxon>
        <taxon>Lophotrochozoa</taxon>
        <taxon>Platyhelminthes</taxon>
        <taxon>Monogenea</taxon>
        <taxon>Polyopisthocotylea</taxon>
        <taxon>Polystomatidea</taxon>
        <taxon>Polystomatidae</taxon>
        <taxon>Protopolystoma</taxon>
    </lineage>
</organism>
<evidence type="ECO:0000313" key="1">
    <source>
        <dbReference type="EMBL" id="VEL31326.1"/>
    </source>
</evidence>
<gene>
    <name evidence="1" type="ORF">PXEA_LOCUS24766</name>
</gene>
<dbReference type="AlphaFoldDB" id="A0A3S5CRV3"/>
<evidence type="ECO:0000313" key="2">
    <source>
        <dbReference type="Proteomes" id="UP000784294"/>
    </source>
</evidence>
<name>A0A3S5CRV3_9PLAT</name>
<dbReference type="EMBL" id="CAAALY010121161">
    <property type="protein sequence ID" value="VEL31326.1"/>
    <property type="molecule type" value="Genomic_DNA"/>
</dbReference>
<proteinExistence type="predicted"/>
<sequence>MYIIKTLLGDLSMTVQTPKRQALASKLHAKSVPGAPLFGGYNPDLVAQALIDSCHLVHTSLHLPIFLEPFSIQPTTGGQRAQSAATVSFRNRIITVNNRLILSLATDIRWPLFGSKSPFTTFLICQEDIDKTTLYTAIVVMVIFSTGP</sequence>
<keyword evidence="2" id="KW-1185">Reference proteome</keyword>
<protein>
    <submittedName>
        <fullName evidence="1">Uncharacterized protein</fullName>
    </submittedName>
</protein>
<accession>A0A3S5CRV3</accession>
<reference evidence="1" key="1">
    <citation type="submission" date="2018-11" db="EMBL/GenBank/DDBJ databases">
        <authorList>
            <consortium name="Pathogen Informatics"/>
        </authorList>
    </citation>
    <scope>NUCLEOTIDE SEQUENCE</scope>
</reference>
<comment type="caution">
    <text evidence="1">The sequence shown here is derived from an EMBL/GenBank/DDBJ whole genome shotgun (WGS) entry which is preliminary data.</text>
</comment>